<dbReference type="InterPro" id="IPR018062">
    <property type="entry name" value="HTH_AraC-typ_CS"/>
</dbReference>
<dbReference type="EMBL" id="CP118101">
    <property type="protein sequence ID" value="WDH84845.1"/>
    <property type="molecule type" value="Genomic_DNA"/>
</dbReference>
<proteinExistence type="predicted"/>
<evidence type="ECO:0000313" key="6">
    <source>
        <dbReference type="EMBL" id="WDI04528.1"/>
    </source>
</evidence>
<evidence type="ECO:0000256" key="1">
    <source>
        <dbReference type="ARBA" id="ARBA00023015"/>
    </source>
</evidence>
<sequence length="264" mass="30491">MIPFYEIRAGDLIIKHNARQLTFPAHLHGHIEILYVFSGKQRIQINESAYEVQEGEAALILPDIVHRYYRVGQDPADAMLIIFNPRILGGIFPDLIQFQPATPLISRANIHQDAAYALNQIVKSEDFAAKLGFTYIIMSHLLRQIELTERPRIPVQDMSKKIMEYLANHFTEPITLDSLAAEFSVSKYYISRIFSERIKMNFRNYLALLRVEYASTLIRTTDASFTTISSNAGFDSQRTFNRVFQSIYGMTPREFRNNVTKYLK</sequence>
<dbReference type="InterPro" id="IPR018060">
    <property type="entry name" value="HTH_AraC"/>
</dbReference>
<dbReference type="GO" id="GO:0043565">
    <property type="term" value="F:sequence-specific DNA binding"/>
    <property type="evidence" value="ECO:0007669"/>
    <property type="project" value="InterPro"/>
</dbReference>
<evidence type="ECO:0000256" key="3">
    <source>
        <dbReference type="ARBA" id="ARBA00023163"/>
    </source>
</evidence>
<organism evidence="5 7">
    <name type="scientific">Paenibacillus urinalis</name>
    <dbReference type="NCBI Taxonomy" id="521520"/>
    <lineage>
        <taxon>Bacteria</taxon>
        <taxon>Bacillati</taxon>
        <taxon>Bacillota</taxon>
        <taxon>Bacilli</taxon>
        <taxon>Bacillales</taxon>
        <taxon>Paenibacillaceae</taxon>
        <taxon>Paenibacillus</taxon>
    </lineage>
</organism>
<protein>
    <submittedName>
        <fullName evidence="5">AraC family transcriptional regulator</fullName>
    </submittedName>
</protein>
<dbReference type="PROSITE" id="PS00041">
    <property type="entry name" value="HTH_ARAC_FAMILY_1"/>
    <property type="match status" value="1"/>
</dbReference>
<dbReference type="Gene3D" id="1.10.10.60">
    <property type="entry name" value="Homeodomain-like"/>
    <property type="match status" value="2"/>
</dbReference>
<dbReference type="RefSeq" id="WP_047913791.1">
    <property type="nucleotide sequence ID" value="NZ_CP118101.1"/>
</dbReference>
<dbReference type="PANTHER" id="PTHR43280:SF28">
    <property type="entry name" value="HTH-TYPE TRANSCRIPTIONAL ACTIVATOR RHAS"/>
    <property type="match status" value="1"/>
</dbReference>
<dbReference type="SUPFAM" id="SSF46689">
    <property type="entry name" value="Homeodomain-like"/>
    <property type="match status" value="2"/>
</dbReference>
<dbReference type="SMART" id="SM00342">
    <property type="entry name" value="HTH_ARAC"/>
    <property type="match status" value="1"/>
</dbReference>
<keyword evidence="3" id="KW-0804">Transcription</keyword>
<dbReference type="SUPFAM" id="SSF51182">
    <property type="entry name" value="RmlC-like cupins"/>
    <property type="match status" value="1"/>
</dbReference>
<dbReference type="InterPro" id="IPR003313">
    <property type="entry name" value="AraC-bd"/>
</dbReference>
<dbReference type="Pfam" id="PF12833">
    <property type="entry name" value="HTH_18"/>
    <property type="match status" value="1"/>
</dbReference>
<evidence type="ECO:0000256" key="2">
    <source>
        <dbReference type="ARBA" id="ARBA00023125"/>
    </source>
</evidence>
<accession>A0AAX3N561</accession>
<evidence type="ECO:0000313" key="8">
    <source>
        <dbReference type="Proteomes" id="UP001221519"/>
    </source>
</evidence>
<dbReference type="Proteomes" id="UP001221519">
    <property type="component" value="Chromosome"/>
</dbReference>
<dbReference type="PRINTS" id="PR00032">
    <property type="entry name" value="HTHARAC"/>
</dbReference>
<evidence type="ECO:0000259" key="4">
    <source>
        <dbReference type="PROSITE" id="PS01124"/>
    </source>
</evidence>
<keyword evidence="2" id="KW-0238">DNA-binding</keyword>
<reference evidence="5 8" key="1">
    <citation type="submission" date="2023-02" db="EMBL/GenBank/DDBJ databases">
        <title>Pathogen: clinical or host-associated sample.</title>
        <authorList>
            <person name="Hergert J."/>
            <person name="Casey R."/>
            <person name="Wagner J."/>
            <person name="Young E.L."/>
            <person name="Oakeson K.F."/>
        </authorList>
    </citation>
    <scope>NUCLEOTIDE SEQUENCE</scope>
    <source>
        <strain evidence="6 8">2022CK-00829</strain>
        <strain evidence="5">2022CK-00830</strain>
    </source>
</reference>
<dbReference type="PANTHER" id="PTHR43280">
    <property type="entry name" value="ARAC-FAMILY TRANSCRIPTIONAL REGULATOR"/>
    <property type="match status" value="1"/>
</dbReference>
<feature type="domain" description="HTH araC/xylS-type" evidence="4">
    <location>
        <begin position="160"/>
        <end position="258"/>
    </location>
</feature>
<dbReference type="PROSITE" id="PS01124">
    <property type="entry name" value="HTH_ARAC_FAMILY_2"/>
    <property type="match status" value="1"/>
</dbReference>
<keyword evidence="8" id="KW-1185">Reference proteome</keyword>
<evidence type="ECO:0000313" key="7">
    <source>
        <dbReference type="Proteomes" id="UP001220962"/>
    </source>
</evidence>
<dbReference type="InterPro" id="IPR011051">
    <property type="entry name" value="RmlC_Cupin_sf"/>
</dbReference>
<dbReference type="AlphaFoldDB" id="A0AAX3N561"/>
<evidence type="ECO:0000313" key="5">
    <source>
        <dbReference type="EMBL" id="WDH84845.1"/>
    </source>
</evidence>
<dbReference type="Proteomes" id="UP001220962">
    <property type="component" value="Chromosome"/>
</dbReference>
<dbReference type="InterPro" id="IPR020449">
    <property type="entry name" value="Tscrpt_reg_AraC-type_HTH"/>
</dbReference>
<dbReference type="InterPro" id="IPR009057">
    <property type="entry name" value="Homeodomain-like_sf"/>
</dbReference>
<dbReference type="Gene3D" id="2.60.120.10">
    <property type="entry name" value="Jelly Rolls"/>
    <property type="match status" value="1"/>
</dbReference>
<dbReference type="InterPro" id="IPR014710">
    <property type="entry name" value="RmlC-like_jellyroll"/>
</dbReference>
<name>A0AAX3N561_9BACL</name>
<gene>
    <name evidence="5" type="ORF">PUW23_11785</name>
    <name evidence="6" type="ORF">PUW25_11470</name>
</gene>
<dbReference type="GO" id="GO:0003700">
    <property type="term" value="F:DNA-binding transcription factor activity"/>
    <property type="evidence" value="ECO:0007669"/>
    <property type="project" value="InterPro"/>
</dbReference>
<keyword evidence="1" id="KW-0805">Transcription regulation</keyword>
<dbReference type="EMBL" id="CP118108">
    <property type="protein sequence ID" value="WDI04528.1"/>
    <property type="molecule type" value="Genomic_DNA"/>
</dbReference>
<dbReference type="Pfam" id="PF02311">
    <property type="entry name" value="AraC_binding"/>
    <property type="match status" value="1"/>
</dbReference>